<feature type="compositionally biased region" description="Basic and acidic residues" evidence="1">
    <location>
        <begin position="458"/>
        <end position="468"/>
    </location>
</feature>
<dbReference type="OrthoDB" id="3270344at2759"/>
<sequence>MDLVDYGDIASACLQSLTFYGASIYPTGIIFLCALQKTNWESSQLHSQGVSQPIEFAACPTVSEISTGLPRTTVGESRVTVTSYAPSKICTVTDAIEARHAPFAPRAYSIWDRFEANIPYGACPGPSKNPSFKFKIFPSSKYASPSADYQNVDIVKDSSVNPAPSGDSLHPSRASSVHTVTHPQPLTSEEGRVVYSGQSQHEDTEQGHRTSTEQDRVLTSPSAGHDSRRRNAEQRAATFPTDKLIKHVEPSRVFCSLCAKWVQLRQDSSYCAYPWLQHRGKCLARHQRRAEKAAESTVQRNTPRSQPRLSSSYPPIDNLGPSTSHHSLPTRPHARPDPSREEHFRRPYAHRPYSPPPHLEHGKPSSSRRSSFSYALPPIPQRYDFESDTETMMDGHHRYYSRELQTEDYEDRRQRHAHVSASRRSLQQSRGPATVDDDLDYRDEEVDTEGEANSAGSDEEHERERDLGPARPRRPGGYSISRCHGEPDYHYTREHRLRASGRHQAPHYSTGQHGPEASRQTTSHPGPSGHDRRRAASSRSAGGALMDLDSPRGSSIAYLFTTTYEVTDDLSISTLLTYLNSAMPPDKYEDFDTSEVRAVVSLKDKGKTVFEGDLIKRVPGSLFRKWFLFFMPL</sequence>
<feature type="compositionally biased region" description="Basic and acidic residues" evidence="1">
    <location>
        <begin position="200"/>
        <end position="216"/>
    </location>
</feature>
<proteinExistence type="predicted"/>
<gene>
    <name evidence="2" type="ORF">D9758_012514</name>
</gene>
<evidence type="ECO:0000313" key="2">
    <source>
        <dbReference type="EMBL" id="KAF5357498.1"/>
    </source>
</evidence>
<name>A0A8H5G389_9AGAR</name>
<protein>
    <submittedName>
        <fullName evidence="2">Uncharacterized protein</fullName>
    </submittedName>
</protein>
<organism evidence="2 3">
    <name type="scientific">Tetrapyrgos nigripes</name>
    <dbReference type="NCBI Taxonomy" id="182062"/>
    <lineage>
        <taxon>Eukaryota</taxon>
        <taxon>Fungi</taxon>
        <taxon>Dikarya</taxon>
        <taxon>Basidiomycota</taxon>
        <taxon>Agaricomycotina</taxon>
        <taxon>Agaricomycetes</taxon>
        <taxon>Agaricomycetidae</taxon>
        <taxon>Agaricales</taxon>
        <taxon>Marasmiineae</taxon>
        <taxon>Marasmiaceae</taxon>
        <taxon>Tetrapyrgos</taxon>
    </lineage>
</organism>
<feature type="compositionally biased region" description="Polar residues" evidence="1">
    <location>
        <begin position="296"/>
        <end position="313"/>
    </location>
</feature>
<feature type="region of interest" description="Disordered" evidence="1">
    <location>
        <begin position="499"/>
        <end position="547"/>
    </location>
</feature>
<evidence type="ECO:0000256" key="1">
    <source>
        <dbReference type="SAM" id="MobiDB-lite"/>
    </source>
</evidence>
<dbReference type="Proteomes" id="UP000559256">
    <property type="component" value="Unassembled WGS sequence"/>
</dbReference>
<reference evidence="2 3" key="1">
    <citation type="journal article" date="2020" name="ISME J.">
        <title>Uncovering the hidden diversity of litter-decomposition mechanisms in mushroom-forming fungi.</title>
        <authorList>
            <person name="Floudas D."/>
            <person name="Bentzer J."/>
            <person name="Ahren D."/>
            <person name="Johansson T."/>
            <person name="Persson P."/>
            <person name="Tunlid A."/>
        </authorList>
    </citation>
    <scope>NUCLEOTIDE SEQUENCE [LARGE SCALE GENOMIC DNA]</scope>
    <source>
        <strain evidence="2 3">CBS 291.85</strain>
    </source>
</reference>
<dbReference type="AlphaFoldDB" id="A0A8H5G389"/>
<feature type="region of interest" description="Disordered" evidence="1">
    <location>
        <begin position="405"/>
        <end position="487"/>
    </location>
</feature>
<evidence type="ECO:0000313" key="3">
    <source>
        <dbReference type="Proteomes" id="UP000559256"/>
    </source>
</evidence>
<feature type="region of interest" description="Disordered" evidence="1">
    <location>
        <begin position="292"/>
        <end position="388"/>
    </location>
</feature>
<feature type="compositionally biased region" description="Acidic residues" evidence="1">
    <location>
        <begin position="435"/>
        <end position="450"/>
    </location>
</feature>
<comment type="caution">
    <text evidence="2">The sequence shown here is derived from an EMBL/GenBank/DDBJ whole genome shotgun (WGS) entry which is preliminary data.</text>
</comment>
<feature type="region of interest" description="Disordered" evidence="1">
    <location>
        <begin position="157"/>
        <end position="238"/>
    </location>
</feature>
<keyword evidence="3" id="KW-1185">Reference proteome</keyword>
<accession>A0A8H5G389</accession>
<feature type="compositionally biased region" description="Polar residues" evidence="1">
    <location>
        <begin position="173"/>
        <end position="187"/>
    </location>
</feature>
<dbReference type="EMBL" id="JAACJM010000051">
    <property type="protein sequence ID" value="KAF5357498.1"/>
    <property type="molecule type" value="Genomic_DNA"/>
</dbReference>
<feature type="compositionally biased region" description="Basic and acidic residues" evidence="1">
    <location>
        <begin position="334"/>
        <end position="345"/>
    </location>
</feature>
<feature type="compositionally biased region" description="Polar residues" evidence="1">
    <location>
        <begin position="422"/>
        <end position="431"/>
    </location>
</feature>
<feature type="compositionally biased region" description="Polar residues" evidence="1">
    <location>
        <begin position="507"/>
        <end position="525"/>
    </location>
</feature>